<feature type="region of interest" description="Disordered" evidence="1">
    <location>
        <begin position="286"/>
        <end position="309"/>
    </location>
</feature>
<comment type="caution">
    <text evidence="4">The sequence shown here is derived from an EMBL/GenBank/DDBJ whole genome shotgun (WGS) entry which is preliminary data.</text>
</comment>
<organism evidence="4 5">
    <name type="scientific">Didymodactylos carnosus</name>
    <dbReference type="NCBI Taxonomy" id="1234261"/>
    <lineage>
        <taxon>Eukaryota</taxon>
        <taxon>Metazoa</taxon>
        <taxon>Spiralia</taxon>
        <taxon>Gnathifera</taxon>
        <taxon>Rotifera</taxon>
        <taxon>Eurotatoria</taxon>
        <taxon>Bdelloidea</taxon>
        <taxon>Philodinida</taxon>
        <taxon>Philodinidae</taxon>
        <taxon>Didymodactylos</taxon>
    </lineage>
</organism>
<dbReference type="InterPro" id="IPR029024">
    <property type="entry name" value="TerB-like"/>
</dbReference>
<dbReference type="Proteomes" id="UP000682733">
    <property type="component" value="Unassembled WGS sequence"/>
</dbReference>
<evidence type="ECO:0000313" key="5">
    <source>
        <dbReference type="Proteomes" id="UP000682733"/>
    </source>
</evidence>
<proteinExistence type="predicted"/>
<evidence type="ECO:0000313" key="4">
    <source>
        <dbReference type="EMBL" id="CAF3631208.1"/>
    </source>
</evidence>
<accession>A0A8S2HD04</accession>
<dbReference type="AlphaFoldDB" id="A0A8S2HD04"/>
<sequence>MTDNELCPLINKWIYHELWNCSNTPSRENCIAYGKALINIASADGFLGDEELNWVLGYIAAIGATADVIENIKAYKANSEQFDDIFKNVQATTSSKTGLIYDGFKAASADNVLHEKEKEAISKLADKFGLKPNVIEQIEQIFRDEQQLKQKRIQLLFPDGYPDFTKYKTRTACTDSEKAELFADFFKQEVYKAKEDDVPFHYHVTNTVQTKINNVLKQKNIETPEITANVVFKTVEKHVTRTRQRTQQVSQKLHTVTRSLSNKAVHQQHISWLQVYQSSQLYWQSDGEDHEGPIDADFGSRMYPSTPSS</sequence>
<dbReference type="Proteomes" id="UP000677228">
    <property type="component" value="Unassembled WGS sequence"/>
</dbReference>
<dbReference type="EMBL" id="CAJNOK010002131">
    <property type="protein sequence ID" value="CAF0845927.1"/>
    <property type="molecule type" value="Genomic_DNA"/>
</dbReference>
<evidence type="ECO:0000256" key="1">
    <source>
        <dbReference type="SAM" id="MobiDB-lite"/>
    </source>
</evidence>
<dbReference type="Gene3D" id="1.10.3680.10">
    <property type="entry name" value="TerB-like"/>
    <property type="match status" value="1"/>
</dbReference>
<dbReference type="EMBL" id="CAJOBA010002132">
    <property type="protein sequence ID" value="CAF3631208.1"/>
    <property type="molecule type" value="Genomic_DNA"/>
</dbReference>
<dbReference type="InterPro" id="IPR007791">
    <property type="entry name" value="DjlA_N"/>
</dbReference>
<protein>
    <recommendedName>
        <fullName evidence="2">Co-chaperone DjlA N-terminal domain-containing protein</fullName>
    </recommendedName>
</protein>
<feature type="domain" description="Co-chaperone DjlA N-terminal" evidence="2">
    <location>
        <begin position="36"/>
        <end position="139"/>
    </location>
</feature>
<evidence type="ECO:0000313" key="3">
    <source>
        <dbReference type="EMBL" id="CAF0845927.1"/>
    </source>
</evidence>
<name>A0A8S2HD04_9BILA</name>
<reference evidence="4" key="1">
    <citation type="submission" date="2021-02" db="EMBL/GenBank/DDBJ databases">
        <authorList>
            <person name="Nowell W R."/>
        </authorList>
    </citation>
    <scope>NUCLEOTIDE SEQUENCE</scope>
</reference>
<gene>
    <name evidence="3" type="ORF">OVA965_LOCUS6891</name>
    <name evidence="4" type="ORF">TMI583_LOCUS6890</name>
</gene>
<evidence type="ECO:0000259" key="2">
    <source>
        <dbReference type="Pfam" id="PF05099"/>
    </source>
</evidence>
<dbReference type="Pfam" id="PF05099">
    <property type="entry name" value="TerB"/>
    <property type="match status" value="1"/>
</dbReference>
<dbReference type="SUPFAM" id="SSF158682">
    <property type="entry name" value="TerB-like"/>
    <property type="match status" value="1"/>
</dbReference>